<feature type="transmembrane region" description="Helical" evidence="14">
    <location>
        <begin position="192"/>
        <end position="213"/>
    </location>
</feature>
<evidence type="ECO:0000256" key="14">
    <source>
        <dbReference type="SAM" id="Phobius"/>
    </source>
</evidence>
<dbReference type="PROSITE" id="PS00041">
    <property type="entry name" value="HTH_ARAC_FAMILY_1"/>
    <property type="match status" value="1"/>
</dbReference>
<keyword evidence="9" id="KW-0805">Transcription regulation</keyword>
<dbReference type="FunFam" id="3.40.50.2300:FF:000138">
    <property type="entry name" value="Two-component system sensor histidine kinase/response regulator"/>
    <property type="match status" value="1"/>
</dbReference>
<feature type="coiled-coil region" evidence="13">
    <location>
        <begin position="785"/>
        <end position="812"/>
    </location>
</feature>
<sequence length="932" mass="108317">MIPAMKKLKEFLKVLVLCSILFEVYAQEVTLDSTVKFPLNISTSIETFQDASGSVSLEEVLKKSFSKPNKDHFVFPYSDNIYWVRVSLKNNTFHVKEFYLLWSNPLVEQLDFYISDRADMKDFKHVEQKIITKERDKKFIDQDPRFIFKIEPNQTRYIYFKLTSKRGHYGELRLHTRESFQKFRMDDFASQGFLNGLMFFRLFLVLVLSFFIIKDLSFRLYSLYTLLRTFNYWGYLNIAGPLFTDQPDMAKKIDFLCYNSATLGAGIFLIATFTVQKLPKVHLYLVGLFLLFTVFFSSVIFFDYQWYWLKGGVYTLVFSAGYYILLYIFLTVKNVAFARYYSILFTFGLLSSFLLNVRLLGWIELKPIYTLSYYFFLAEFVFFVIFLGRIFRNTERNKTLTERQLKFNIEQNNKLKELDNLKTTFFTNISHEIRTPLTLITGPFQQLAEKYPSDKLIPLIQRNTDRLLTLVNQILDISKLEAGQMKPEIANHNITEYLRTLTSSFISLAESRKIDFERSFSSTETYGFIDRDKVDKIVTNLLSNAFKFTPQGGKVSFEKYFDASKKRMTIVISDTGIGIESEKLSKIYDRFYQADDAQNRSFEGTGIGLALVKELVEVLKGKITVESQKDEGTTFSVELPIDRLTWKDFIGPINENSYQNTVSKQQVQTPTENFDSENDQILLIVDDNEDIRNYVRSIFEIDYKIVEARNGKDGVEKAIEQVPDIIISDLMMPEMDGLEFCKVLKADARTSHIPIVMLTAKANVESRIEGYELGADDYVIKPFNKNELQARVKNLLDVRAKLRQKYESKEQQESAEPDAKVNEVDGRFIQKVIEIIDEHLSDSQFGIDQLADEMLLSTTQLRRKIKVLTNQTIVEFIRNHRLHKAAQLLSQNTGTISEIAYQVGFDSLSYFSKVFQESYGVSPSDYRVSNLK</sequence>
<dbReference type="Pfam" id="PF00512">
    <property type="entry name" value="HisKA"/>
    <property type="match status" value="1"/>
</dbReference>
<name>A0AAE3H1T4_9BACT</name>
<accession>A0AAE3H1T4</accession>
<dbReference type="InterPro" id="IPR003594">
    <property type="entry name" value="HATPase_dom"/>
</dbReference>
<evidence type="ECO:0000259" key="16">
    <source>
        <dbReference type="PROSITE" id="PS50109"/>
    </source>
</evidence>
<dbReference type="InterPro" id="IPR011623">
    <property type="entry name" value="7TMR_DISM_rcpt_extracell_dom1"/>
</dbReference>
<feature type="transmembrane region" description="Helical" evidence="14">
    <location>
        <begin position="255"/>
        <end position="275"/>
    </location>
</feature>
<gene>
    <name evidence="18" type="ORF">EGI31_06980</name>
</gene>
<dbReference type="SUPFAM" id="SSF46689">
    <property type="entry name" value="Homeodomain-like"/>
    <property type="match status" value="1"/>
</dbReference>
<reference evidence="18 19" key="1">
    <citation type="submission" date="2018-11" db="EMBL/GenBank/DDBJ databases">
        <title>Novel bacteria species description.</title>
        <authorList>
            <person name="Han J.-H."/>
        </authorList>
    </citation>
    <scope>NUCLEOTIDE SEQUENCE [LARGE SCALE GENOMIC DNA]</scope>
    <source>
        <strain evidence="18 19">KCTC23259</strain>
    </source>
</reference>
<proteinExistence type="predicted"/>
<dbReference type="GO" id="GO:0003700">
    <property type="term" value="F:DNA-binding transcription factor activity"/>
    <property type="evidence" value="ECO:0007669"/>
    <property type="project" value="InterPro"/>
</dbReference>
<dbReference type="Pfam" id="PF07696">
    <property type="entry name" value="7TMR-DISMED2"/>
    <property type="match status" value="1"/>
</dbReference>
<keyword evidence="4" id="KW-0808">Transferase</keyword>
<evidence type="ECO:0000256" key="4">
    <source>
        <dbReference type="ARBA" id="ARBA00022679"/>
    </source>
</evidence>
<feature type="transmembrane region" description="Helical" evidence="14">
    <location>
        <begin position="313"/>
        <end position="332"/>
    </location>
</feature>
<dbReference type="PROSITE" id="PS50110">
    <property type="entry name" value="RESPONSE_REGULATORY"/>
    <property type="match status" value="1"/>
</dbReference>
<dbReference type="InterPro" id="IPR004358">
    <property type="entry name" value="Sig_transdc_His_kin-like_C"/>
</dbReference>
<dbReference type="Gene3D" id="1.10.287.130">
    <property type="match status" value="1"/>
</dbReference>
<dbReference type="InterPro" id="IPR005467">
    <property type="entry name" value="His_kinase_dom"/>
</dbReference>
<dbReference type="InterPro" id="IPR001789">
    <property type="entry name" value="Sig_transdc_resp-reg_receiver"/>
</dbReference>
<feature type="domain" description="Histidine kinase" evidence="16">
    <location>
        <begin position="428"/>
        <end position="643"/>
    </location>
</feature>
<dbReference type="InterPro" id="IPR018060">
    <property type="entry name" value="HTH_AraC"/>
</dbReference>
<evidence type="ECO:0000256" key="3">
    <source>
        <dbReference type="ARBA" id="ARBA00022553"/>
    </source>
</evidence>
<dbReference type="Pfam" id="PF02518">
    <property type="entry name" value="HATPase_c"/>
    <property type="match status" value="1"/>
</dbReference>
<dbReference type="Gene3D" id="1.10.10.60">
    <property type="entry name" value="Homeodomain-like"/>
    <property type="match status" value="2"/>
</dbReference>
<keyword evidence="10" id="KW-0238">DNA-binding</keyword>
<keyword evidence="14" id="KW-0472">Membrane</keyword>
<dbReference type="SUPFAM" id="SSF52172">
    <property type="entry name" value="CheY-like"/>
    <property type="match status" value="1"/>
</dbReference>
<dbReference type="GO" id="GO:0043565">
    <property type="term" value="F:sequence-specific DNA binding"/>
    <property type="evidence" value="ECO:0007669"/>
    <property type="project" value="InterPro"/>
</dbReference>
<dbReference type="SUPFAM" id="SSF47384">
    <property type="entry name" value="Homodimeric domain of signal transducing histidine kinase"/>
    <property type="match status" value="1"/>
</dbReference>
<evidence type="ECO:0000256" key="7">
    <source>
        <dbReference type="ARBA" id="ARBA00022840"/>
    </source>
</evidence>
<evidence type="ECO:0000256" key="2">
    <source>
        <dbReference type="ARBA" id="ARBA00012438"/>
    </source>
</evidence>
<evidence type="ECO:0000259" key="17">
    <source>
        <dbReference type="PROSITE" id="PS50110"/>
    </source>
</evidence>
<dbReference type="SMART" id="SM00388">
    <property type="entry name" value="HisKA"/>
    <property type="match status" value="1"/>
</dbReference>
<dbReference type="PROSITE" id="PS01124">
    <property type="entry name" value="HTH_ARAC_FAMILY_2"/>
    <property type="match status" value="1"/>
</dbReference>
<evidence type="ECO:0000256" key="11">
    <source>
        <dbReference type="ARBA" id="ARBA00023163"/>
    </source>
</evidence>
<keyword evidence="7" id="KW-0067">ATP-binding</keyword>
<dbReference type="Pfam" id="PF00072">
    <property type="entry name" value="Response_reg"/>
    <property type="match status" value="1"/>
</dbReference>
<keyword evidence="3 12" id="KW-0597">Phosphoprotein</keyword>
<dbReference type="PANTHER" id="PTHR43547">
    <property type="entry name" value="TWO-COMPONENT HISTIDINE KINASE"/>
    <property type="match status" value="1"/>
</dbReference>
<dbReference type="InterPro" id="IPR011622">
    <property type="entry name" value="7TMR_DISM_rcpt_extracell_dom2"/>
</dbReference>
<dbReference type="CDD" id="cd00082">
    <property type="entry name" value="HisKA"/>
    <property type="match status" value="1"/>
</dbReference>
<protein>
    <recommendedName>
        <fullName evidence="2">histidine kinase</fullName>
        <ecNumber evidence="2">2.7.13.3</ecNumber>
    </recommendedName>
</protein>
<keyword evidence="14" id="KW-1133">Transmembrane helix</keyword>
<feature type="transmembrane region" description="Helical" evidence="14">
    <location>
        <begin position="281"/>
        <end position="301"/>
    </location>
</feature>
<comment type="caution">
    <text evidence="18">The sequence shown here is derived from an EMBL/GenBank/DDBJ whole genome shotgun (WGS) entry which is preliminary data.</text>
</comment>
<evidence type="ECO:0000313" key="19">
    <source>
        <dbReference type="Proteomes" id="UP001204144"/>
    </source>
</evidence>
<evidence type="ECO:0000256" key="12">
    <source>
        <dbReference type="PROSITE-ProRule" id="PRU00169"/>
    </source>
</evidence>
<feature type="domain" description="Response regulatory" evidence="17">
    <location>
        <begin position="681"/>
        <end position="796"/>
    </location>
</feature>
<dbReference type="InterPro" id="IPR018062">
    <property type="entry name" value="HTH_AraC-typ_CS"/>
</dbReference>
<dbReference type="SUPFAM" id="SSF55874">
    <property type="entry name" value="ATPase domain of HSP90 chaperone/DNA topoisomerase II/histidine kinase"/>
    <property type="match status" value="1"/>
</dbReference>
<evidence type="ECO:0000313" key="18">
    <source>
        <dbReference type="EMBL" id="MCP9762695.1"/>
    </source>
</evidence>
<dbReference type="InterPro" id="IPR009057">
    <property type="entry name" value="Homeodomain-like_sf"/>
</dbReference>
<keyword evidence="11" id="KW-0804">Transcription</keyword>
<dbReference type="AlphaFoldDB" id="A0AAE3H1T4"/>
<evidence type="ECO:0000259" key="15">
    <source>
        <dbReference type="PROSITE" id="PS01124"/>
    </source>
</evidence>
<feature type="domain" description="HTH araC/xylS-type" evidence="15">
    <location>
        <begin position="830"/>
        <end position="929"/>
    </location>
</feature>
<dbReference type="EMBL" id="RJUF01000013">
    <property type="protein sequence ID" value="MCP9762695.1"/>
    <property type="molecule type" value="Genomic_DNA"/>
</dbReference>
<dbReference type="InterPro" id="IPR036890">
    <property type="entry name" value="HATPase_C_sf"/>
</dbReference>
<dbReference type="Gene3D" id="2.60.40.2380">
    <property type="match status" value="1"/>
</dbReference>
<keyword evidence="13" id="KW-0175">Coiled coil</keyword>
<evidence type="ECO:0000256" key="8">
    <source>
        <dbReference type="ARBA" id="ARBA00023012"/>
    </source>
</evidence>
<dbReference type="InterPro" id="IPR036097">
    <property type="entry name" value="HisK_dim/P_sf"/>
</dbReference>
<dbReference type="SMART" id="SM00342">
    <property type="entry name" value="HTH_ARAC"/>
    <property type="match status" value="1"/>
</dbReference>
<evidence type="ECO:0000256" key="9">
    <source>
        <dbReference type="ARBA" id="ARBA00023015"/>
    </source>
</evidence>
<evidence type="ECO:0000256" key="1">
    <source>
        <dbReference type="ARBA" id="ARBA00000085"/>
    </source>
</evidence>
<dbReference type="EC" id="2.7.13.3" evidence="2"/>
<dbReference type="GO" id="GO:0005524">
    <property type="term" value="F:ATP binding"/>
    <property type="evidence" value="ECO:0007669"/>
    <property type="project" value="UniProtKB-KW"/>
</dbReference>
<dbReference type="GO" id="GO:0000155">
    <property type="term" value="F:phosphorelay sensor kinase activity"/>
    <property type="evidence" value="ECO:0007669"/>
    <property type="project" value="InterPro"/>
</dbReference>
<dbReference type="Pfam" id="PF12833">
    <property type="entry name" value="HTH_18"/>
    <property type="match status" value="1"/>
</dbReference>
<dbReference type="InterPro" id="IPR011006">
    <property type="entry name" value="CheY-like_superfamily"/>
</dbReference>
<dbReference type="Gene3D" id="3.40.50.2300">
    <property type="match status" value="1"/>
</dbReference>
<dbReference type="PROSITE" id="PS50109">
    <property type="entry name" value="HIS_KIN"/>
    <property type="match status" value="1"/>
</dbReference>
<keyword evidence="14" id="KW-0812">Transmembrane</keyword>
<dbReference type="SMART" id="SM00448">
    <property type="entry name" value="REC"/>
    <property type="match status" value="1"/>
</dbReference>
<evidence type="ECO:0000256" key="10">
    <source>
        <dbReference type="ARBA" id="ARBA00023125"/>
    </source>
</evidence>
<dbReference type="SMART" id="SM00387">
    <property type="entry name" value="HATPase_c"/>
    <property type="match status" value="1"/>
</dbReference>
<keyword evidence="5" id="KW-0547">Nucleotide-binding</keyword>
<dbReference type="FunFam" id="3.30.565.10:FF:000037">
    <property type="entry name" value="Hybrid sensor histidine kinase/response regulator"/>
    <property type="match status" value="1"/>
</dbReference>
<dbReference type="Proteomes" id="UP001204144">
    <property type="component" value="Unassembled WGS sequence"/>
</dbReference>
<dbReference type="PANTHER" id="PTHR43547:SF2">
    <property type="entry name" value="HYBRID SIGNAL TRANSDUCTION HISTIDINE KINASE C"/>
    <property type="match status" value="1"/>
</dbReference>
<keyword evidence="19" id="KW-1185">Reference proteome</keyword>
<dbReference type="CDD" id="cd17574">
    <property type="entry name" value="REC_OmpR"/>
    <property type="match status" value="1"/>
</dbReference>
<dbReference type="FunFam" id="1.10.287.130:FF:000045">
    <property type="entry name" value="Two-component system sensor histidine kinase/response regulator"/>
    <property type="match status" value="1"/>
</dbReference>
<evidence type="ECO:0000256" key="13">
    <source>
        <dbReference type="SAM" id="Coils"/>
    </source>
</evidence>
<comment type="catalytic activity">
    <reaction evidence="1">
        <text>ATP + protein L-histidine = ADP + protein N-phospho-L-histidine.</text>
        <dbReference type="EC" id="2.7.13.3"/>
    </reaction>
</comment>
<dbReference type="PRINTS" id="PR00344">
    <property type="entry name" value="BCTRLSENSOR"/>
</dbReference>
<feature type="transmembrane region" description="Helical" evidence="14">
    <location>
        <begin position="371"/>
        <end position="391"/>
    </location>
</feature>
<evidence type="ECO:0000256" key="6">
    <source>
        <dbReference type="ARBA" id="ARBA00022777"/>
    </source>
</evidence>
<dbReference type="Pfam" id="PF07695">
    <property type="entry name" value="7TMR-DISM_7TM"/>
    <property type="match status" value="1"/>
</dbReference>
<feature type="transmembrane region" description="Helical" evidence="14">
    <location>
        <begin position="338"/>
        <end position="359"/>
    </location>
</feature>
<organism evidence="18 19">
    <name type="scientific">Lacihabitans soyangensis</name>
    <dbReference type="NCBI Taxonomy" id="869394"/>
    <lineage>
        <taxon>Bacteria</taxon>
        <taxon>Pseudomonadati</taxon>
        <taxon>Bacteroidota</taxon>
        <taxon>Cytophagia</taxon>
        <taxon>Cytophagales</taxon>
        <taxon>Leadbetterellaceae</taxon>
        <taxon>Lacihabitans</taxon>
    </lineage>
</organism>
<keyword evidence="8" id="KW-0902">Two-component regulatory system</keyword>
<dbReference type="InterPro" id="IPR003661">
    <property type="entry name" value="HisK_dim/P_dom"/>
</dbReference>
<evidence type="ECO:0000256" key="5">
    <source>
        <dbReference type="ARBA" id="ARBA00022741"/>
    </source>
</evidence>
<keyword evidence="6" id="KW-0418">Kinase</keyword>
<dbReference type="Gene3D" id="3.30.565.10">
    <property type="entry name" value="Histidine kinase-like ATPase, C-terminal domain"/>
    <property type="match status" value="1"/>
</dbReference>
<feature type="modified residue" description="4-aspartylphosphate" evidence="12">
    <location>
        <position position="729"/>
    </location>
</feature>